<protein>
    <submittedName>
        <fullName evidence="1">Uncharacterized protein</fullName>
    </submittedName>
</protein>
<gene>
    <name evidence="1" type="ORF">A3F54_01100</name>
</gene>
<reference evidence="1 2" key="1">
    <citation type="journal article" date="2016" name="Nat. Commun.">
        <title>Thousands of microbial genomes shed light on interconnected biogeochemical processes in an aquifer system.</title>
        <authorList>
            <person name="Anantharaman K."/>
            <person name="Brown C.T."/>
            <person name="Hug L.A."/>
            <person name="Sharon I."/>
            <person name="Castelle C.J."/>
            <person name="Probst A.J."/>
            <person name="Thomas B.C."/>
            <person name="Singh A."/>
            <person name="Wilkins M.J."/>
            <person name="Karaoz U."/>
            <person name="Brodie E.L."/>
            <person name="Williams K.H."/>
            <person name="Hubbard S.S."/>
            <person name="Banfield J.F."/>
        </authorList>
    </citation>
    <scope>NUCLEOTIDE SEQUENCE [LARGE SCALE GENOMIC DNA]</scope>
</reference>
<proteinExistence type="predicted"/>
<comment type="caution">
    <text evidence="1">The sequence shown here is derived from an EMBL/GenBank/DDBJ whole genome shotgun (WGS) entry which is preliminary data.</text>
</comment>
<sequence>MFLSWLTFILCFQCSIFLGWEQLYLGGGSQGAGGVLVVDRSLGIWYYFAANGGKEIENLYQVRLASLPALSKEGFLS</sequence>
<evidence type="ECO:0000313" key="1">
    <source>
        <dbReference type="EMBL" id="OGY81645.1"/>
    </source>
</evidence>
<dbReference type="AlphaFoldDB" id="A0A1G2AY73"/>
<dbReference type="Proteomes" id="UP000176952">
    <property type="component" value="Unassembled WGS sequence"/>
</dbReference>
<organism evidence="1 2">
    <name type="scientific">Candidatus Kerfeldbacteria bacterium RIFCSPHIGHO2_12_FULL_48_17</name>
    <dbReference type="NCBI Taxonomy" id="1798542"/>
    <lineage>
        <taxon>Bacteria</taxon>
        <taxon>Candidatus Kerfeldiibacteriota</taxon>
    </lineage>
</organism>
<evidence type="ECO:0000313" key="2">
    <source>
        <dbReference type="Proteomes" id="UP000176952"/>
    </source>
</evidence>
<dbReference type="STRING" id="1798542.A3F54_01100"/>
<name>A0A1G2AY73_9BACT</name>
<dbReference type="EMBL" id="MHKD01000042">
    <property type="protein sequence ID" value="OGY81645.1"/>
    <property type="molecule type" value="Genomic_DNA"/>
</dbReference>
<accession>A0A1G2AY73</accession>